<evidence type="ECO:0000313" key="11">
    <source>
        <dbReference type="Proteomes" id="UP000034883"/>
    </source>
</evidence>
<dbReference type="GO" id="GO:0004640">
    <property type="term" value="F:phosphoribosylanthranilate isomerase activity"/>
    <property type="evidence" value="ECO:0007669"/>
    <property type="project" value="TreeGrafter"/>
</dbReference>
<keyword evidence="4" id="KW-0028">Amino-acid biosynthesis</keyword>
<comment type="catalytic activity">
    <reaction evidence="1">
        <text>1-(2-carboxyphenylamino)-1-deoxy-D-ribulose 5-phosphate + H(+) = (1S,2R)-1-C-(indol-3-yl)glycerol 3-phosphate + CO2 + H2O</text>
        <dbReference type="Rhea" id="RHEA:23476"/>
        <dbReference type="ChEBI" id="CHEBI:15377"/>
        <dbReference type="ChEBI" id="CHEBI:15378"/>
        <dbReference type="ChEBI" id="CHEBI:16526"/>
        <dbReference type="ChEBI" id="CHEBI:58613"/>
        <dbReference type="ChEBI" id="CHEBI:58866"/>
        <dbReference type="EC" id="4.1.1.48"/>
    </reaction>
</comment>
<keyword evidence="7" id="KW-0057">Aromatic amino acid biosynthesis</keyword>
<dbReference type="UniPathway" id="UPA00035">
    <property type="reaction ID" value="UER00043"/>
</dbReference>
<evidence type="ECO:0000256" key="7">
    <source>
        <dbReference type="ARBA" id="ARBA00023141"/>
    </source>
</evidence>
<evidence type="ECO:0000313" key="10">
    <source>
        <dbReference type="EMBL" id="AKF07147.1"/>
    </source>
</evidence>
<feature type="domain" description="Indole-3-glycerol phosphate synthase" evidence="9">
    <location>
        <begin position="13"/>
        <end position="261"/>
    </location>
</feature>
<dbReference type="EMBL" id="CP011125">
    <property type="protein sequence ID" value="AKF07147.1"/>
    <property type="molecule type" value="Genomic_DNA"/>
</dbReference>
<keyword evidence="6" id="KW-0822">Tryptophan biosynthesis</keyword>
<dbReference type="GO" id="GO:0000162">
    <property type="term" value="P:L-tryptophan biosynthetic process"/>
    <property type="evidence" value="ECO:0007669"/>
    <property type="project" value="UniProtKB-UniPathway"/>
</dbReference>
<evidence type="ECO:0000256" key="2">
    <source>
        <dbReference type="ARBA" id="ARBA00004696"/>
    </source>
</evidence>
<evidence type="ECO:0000256" key="1">
    <source>
        <dbReference type="ARBA" id="ARBA00001633"/>
    </source>
</evidence>
<sequence>MGARVVTDHLSAILDRKRVEVLRRARHPQPAIDGSTDRRSHALAALRRPAGAPPRVIAEIKRRSPSAGVIRARERGDVIAIARAYEASGAAAVSVLADGPGFGGSVLDVRRAARAVARPVLFKEFVIDPRQIDLARAAGASLVLLLVRALTGRDLDVMIDEVRRRGMEPVVEAADAAELSRALRTNATIVGVNARDLRSFQLDGGAAARALQEVPNDRIAVYMSGVGTKEDFARVAEGRADAVLIGTELMRAPDPGARLREILGDRA</sequence>
<evidence type="ECO:0000256" key="5">
    <source>
        <dbReference type="ARBA" id="ARBA00022793"/>
    </source>
</evidence>
<name>A0A0F6YIU6_9BACT</name>
<dbReference type="InterPro" id="IPR045186">
    <property type="entry name" value="Indole-3-glycerol_P_synth"/>
</dbReference>
<evidence type="ECO:0000256" key="6">
    <source>
        <dbReference type="ARBA" id="ARBA00022822"/>
    </source>
</evidence>
<protein>
    <recommendedName>
        <fullName evidence="3">indole-3-glycerol-phosphate synthase</fullName>
        <ecNumber evidence="3">4.1.1.48</ecNumber>
    </recommendedName>
</protein>
<dbReference type="PROSITE" id="PS00614">
    <property type="entry name" value="IGPS"/>
    <property type="match status" value="1"/>
</dbReference>
<dbReference type="CDD" id="cd00331">
    <property type="entry name" value="IGPS"/>
    <property type="match status" value="1"/>
</dbReference>
<keyword evidence="8" id="KW-0456">Lyase</keyword>
<comment type="pathway">
    <text evidence="2">Amino-acid biosynthesis; L-tryptophan biosynthesis; L-tryptophan from chorismate: step 4/5.</text>
</comment>
<dbReference type="Pfam" id="PF00218">
    <property type="entry name" value="IGPS"/>
    <property type="match status" value="1"/>
</dbReference>
<evidence type="ECO:0000259" key="9">
    <source>
        <dbReference type="Pfam" id="PF00218"/>
    </source>
</evidence>
<dbReference type="PANTHER" id="PTHR22854">
    <property type="entry name" value="TRYPTOPHAN BIOSYNTHESIS PROTEIN"/>
    <property type="match status" value="1"/>
</dbReference>
<gene>
    <name evidence="10" type="ORF">DB32_004296</name>
</gene>
<dbReference type="RefSeq" id="WP_053234440.1">
    <property type="nucleotide sequence ID" value="NZ_CP011125.1"/>
</dbReference>
<accession>A0A0F6YIU6</accession>
<dbReference type="STRING" id="927083.DB32_004296"/>
<dbReference type="InterPro" id="IPR001468">
    <property type="entry name" value="Indole-3-GlycerolPSynthase_CS"/>
</dbReference>
<proteinExistence type="predicted"/>
<dbReference type="KEGG" id="samy:DB32_004296"/>
<dbReference type="EC" id="4.1.1.48" evidence="3"/>
<dbReference type="Gene3D" id="3.20.20.70">
    <property type="entry name" value="Aldolase class I"/>
    <property type="match status" value="1"/>
</dbReference>
<dbReference type="Proteomes" id="UP000034883">
    <property type="component" value="Chromosome"/>
</dbReference>
<evidence type="ECO:0000256" key="4">
    <source>
        <dbReference type="ARBA" id="ARBA00022605"/>
    </source>
</evidence>
<dbReference type="GO" id="GO:0004425">
    <property type="term" value="F:indole-3-glycerol-phosphate synthase activity"/>
    <property type="evidence" value="ECO:0007669"/>
    <property type="project" value="UniProtKB-EC"/>
</dbReference>
<keyword evidence="5" id="KW-0210">Decarboxylase</keyword>
<dbReference type="SUPFAM" id="SSF51366">
    <property type="entry name" value="Ribulose-phoshate binding barrel"/>
    <property type="match status" value="1"/>
</dbReference>
<dbReference type="InterPro" id="IPR011060">
    <property type="entry name" value="RibuloseP-bd_barrel"/>
</dbReference>
<dbReference type="InterPro" id="IPR013785">
    <property type="entry name" value="Aldolase_TIM"/>
</dbReference>
<evidence type="ECO:0000256" key="8">
    <source>
        <dbReference type="ARBA" id="ARBA00023239"/>
    </source>
</evidence>
<dbReference type="AlphaFoldDB" id="A0A0F6YIU6"/>
<dbReference type="InterPro" id="IPR013798">
    <property type="entry name" value="Indole-3-glycerol_P_synth_dom"/>
</dbReference>
<dbReference type="PANTHER" id="PTHR22854:SF2">
    <property type="entry name" value="INDOLE-3-GLYCEROL-PHOSPHATE SYNTHASE"/>
    <property type="match status" value="1"/>
</dbReference>
<keyword evidence="11" id="KW-1185">Reference proteome</keyword>
<evidence type="ECO:0000256" key="3">
    <source>
        <dbReference type="ARBA" id="ARBA00012362"/>
    </source>
</evidence>
<reference evidence="10 11" key="1">
    <citation type="submission" date="2015-03" db="EMBL/GenBank/DDBJ databases">
        <title>Genome assembly of Sandaracinus amylolyticus DSM 53668.</title>
        <authorList>
            <person name="Sharma G."/>
            <person name="Subramanian S."/>
        </authorList>
    </citation>
    <scope>NUCLEOTIDE SEQUENCE [LARGE SCALE GENOMIC DNA]</scope>
    <source>
        <strain evidence="10 11">DSM 53668</strain>
    </source>
</reference>
<organism evidence="10 11">
    <name type="scientific">Sandaracinus amylolyticus</name>
    <dbReference type="NCBI Taxonomy" id="927083"/>
    <lineage>
        <taxon>Bacteria</taxon>
        <taxon>Pseudomonadati</taxon>
        <taxon>Myxococcota</taxon>
        <taxon>Polyangia</taxon>
        <taxon>Polyangiales</taxon>
        <taxon>Sandaracinaceae</taxon>
        <taxon>Sandaracinus</taxon>
    </lineage>
</organism>
<dbReference type="OrthoDB" id="9804217at2"/>